<dbReference type="InterPro" id="IPR036249">
    <property type="entry name" value="Thioredoxin-like_sf"/>
</dbReference>
<gene>
    <name evidence="2" type="ORF">ACFSUC_15925</name>
</gene>
<dbReference type="Gene3D" id="3.40.30.10">
    <property type="entry name" value="Glutaredoxin"/>
    <property type="match status" value="1"/>
</dbReference>
<comment type="caution">
    <text evidence="2">The sequence shown here is derived from an EMBL/GenBank/DDBJ whole genome shotgun (WGS) entry which is preliminary data.</text>
</comment>
<dbReference type="SUPFAM" id="SSF52833">
    <property type="entry name" value="Thioredoxin-like"/>
    <property type="match status" value="1"/>
</dbReference>
<feature type="domain" description="Thioredoxin" evidence="1">
    <location>
        <begin position="8"/>
        <end position="100"/>
    </location>
</feature>
<sequence>MINDLTLPQFQKRWETGEGSYAVLVYTPFCGTCKLALRMLDIVSELHPNLDLYRMNVNHAPQWCEEWEIRSVPSLLIFQSGSLVRKEYALRSVEQLHTWFREIQPDKHQLKTRE</sequence>
<accession>A0ABW5REU1</accession>
<dbReference type="CDD" id="cd02947">
    <property type="entry name" value="TRX_family"/>
    <property type="match status" value="1"/>
</dbReference>
<reference evidence="3" key="1">
    <citation type="journal article" date="2019" name="Int. J. Syst. Evol. Microbiol.">
        <title>The Global Catalogue of Microorganisms (GCM) 10K type strain sequencing project: providing services to taxonomists for standard genome sequencing and annotation.</title>
        <authorList>
            <consortium name="The Broad Institute Genomics Platform"/>
            <consortium name="The Broad Institute Genome Sequencing Center for Infectious Disease"/>
            <person name="Wu L."/>
            <person name="Ma J."/>
        </authorList>
    </citation>
    <scope>NUCLEOTIDE SEQUENCE [LARGE SCALE GENOMIC DNA]</scope>
    <source>
        <strain evidence="3">KCTC 33676</strain>
    </source>
</reference>
<keyword evidence="3" id="KW-1185">Reference proteome</keyword>
<dbReference type="EMBL" id="JBHUMM010000043">
    <property type="protein sequence ID" value="MFD2673059.1"/>
    <property type="molecule type" value="Genomic_DNA"/>
</dbReference>
<evidence type="ECO:0000313" key="3">
    <source>
        <dbReference type="Proteomes" id="UP001597497"/>
    </source>
</evidence>
<dbReference type="Pfam" id="PF00085">
    <property type="entry name" value="Thioredoxin"/>
    <property type="match status" value="1"/>
</dbReference>
<name>A0ABW5REU1_9BACL</name>
<dbReference type="RefSeq" id="WP_379930615.1">
    <property type="nucleotide sequence ID" value="NZ_JBHUMM010000043.1"/>
</dbReference>
<protein>
    <submittedName>
        <fullName evidence="2">Thioredoxin family protein</fullName>
    </submittedName>
</protein>
<dbReference type="Proteomes" id="UP001597497">
    <property type="component" value="Unassembled WGS sequence"/>
</dbReference>
<evidence type="ECO:0000259" key="1">
    <source>
        <dbReference type="Pfam" id="PF00085"/>
    </source>
</evidence>
<organism evidence="2 3">
    <name type="scientific">Marinicrinis sediminis</name>
    <dbReference type="NCBI Taxonomy" id="1652465"/>
    <lineage>
        <taxon>Bacteria</taxon>
        <taxon>Bacillati</taxon>
        <taxon>Bacillota</taxon>
        <taxon>Bacilli</taxon>
        <taxon>Bacillales</taxon>
        <taxon>Paenibacillaceae</taxon>
    </lineage>
</organism>
<evidence type="ECO:0000313" key="2">
    <source>
        <dbReference type="EMBL" id="MFD2673059.1"/>
    </source>
</evidence>
<proteinExistence type="predicted"/>
<dbReference type="InterPro" id="IPR013766">
    <property type="entry name" value="Thioredoxin_domain"/>
</dbReference>